<sequence>MADLETLQQQLDTLRAYRAKGTQTTTLGNGESVTFKSDAQMAEAIADLEQRIASLSGRQVRMVRFACGKGV</sequence>
<proteinExistence type="predicted"/>
<protein>
    <recommendedName>
        <fullName evidence="3">GpW protein</fullName>
    </recommendedName>
</protein>
<dbReference type="RefSeq" id="WP_076486431.1">
    <property type="nucleotide sequence ID" value="NZ_FTOG01000017.1"/>
</dbReference>
<evidence type="ECO:0008006" key="3">
    <source>
        <dbReference type="Google" id="ProtNLM"/>
    </source>
</evidence>
<gene>
    <name evidence="1" type="ORF">SAMN05421580_11732</name>
</gene>
<organism evidence="1 2">
    <name type="scientific">Rhodobacter aestuarii</name>
    <dbReference type="NCBI Taxonomy" id="453582"/>
    <lineage>
        <taxon>Bacteria</taxon>
        <taxon>Pseudomonadati</taxon>
        <taxon>Pseudomonadota</taxon>
        <taxon>Alphaproteobacteria</taxon>
        <taxon>Rhodobacterales</taxon>
        <taxon>Rhodobacter group</taxon>
        <taxon>Rhodobacter</taxon>
    </lineage>
</organism>
<evidence type="ECO:0000313" key="1">
    <source>
        <dbReference type="EMBL" id="SIT21541.1"/>
    </source>
</evidence>
<dbReference type="EMBL" id="FTOG01000017">
    <property type="protein sequence ID" value="SIT21541.1"/>
    <property type="molecule type" value="Genomic_DNA"/>
</dbReference>
<accession>A0A1N7QF80</accession>
<dbReference type="STRING" id="453582.SAMN05421580_11732"/>
<evidence type="ECO:0000313" key="2">
    <source>
        <dbReference type="Proteomes" id="UP000186221"/>
    </source>
</evidence>
<dbReference type="Proteomes" id="UP000186221">
    <property type="component" value="Unassembled WGS sequence"/>
</dbReference>
<keyword evidence="2" id="KW-1185">Reference proteome</keyword>
<dbReference type="NCBIfam" id="NF047331">
    <property type="entry name" value="phage_HTJ"/>
    <property type="match status" value="1"/>
</dbReference>
<name>A0A1N7QF80_9RHOB</name>
<dbReference type="AlphaFoldDB" id="A0A1N7QF80"/>
<reference evidence="2" key="1">
    <citation type="submission" date="2017-01" db="EMBL/GenBank/DDBJ databases">
        <authorList>
            <person name="Varghese N."/>
            <person name="Submissions S."/>
        </authorList>
    </citation>
    <scope>NUCLEOTIDE SEQUENCE [LARGE SCALE GENOMIC DNA]</scope>
    <source>
        <strain evidence="2">DSM 19945</strain>
    </source>
</reference>